<evidence type="ECO:0000256" key="1">
    <source>
        <dbReference type="SAM" id="Phobius"/>
    </source>
</evidence>
<gene>
    <name evidence="3" type="ORF">K2173_013564</name>
</gene>
<sequence length="232" mass="26777">MDFDHCLLCLFFAQASFRAIVIKERASFSIGAYRVSAFGEFKSTFIYSKSCFKEKVSAWWKILKLVALNEWRCGYCKKTFYEEKYLDKHFDNRHYDMLNVTHRRCLADVCGALHCDRVMSSLPHKTKCNPAIAALNKHLCEVASKDTHALRLYSSSRFPMNEGSALIVSMLFLRQFCDSHSCSEAKLFSLGSKKTSVLYIITSYDIDIVVAFYIFMYLYRSASRSGRKKKPS</sequence>
<keyword evidence="4" id="KW-1185">Reference proteome</keyword>
<keyword evidence="1" id="KW-1133">Transmembrane helix</keyword>
<reference evidence="3 4" key="1">
    <citation type="submission" date="2021-09" db="EMBL/GenBank/DDBJ databases">
        <title>Genomic insights and catalytic innovation underlie evolution of tropane alkaloids biosynthesis.</title>
        <authorList>
            <person name="Wang Y.-J."/>
            <person name="Tian T."/>
            <person name="Huang J.-P."/>
            <person name="Huang S.-X."/>
        </authorList>
    </citation>
    <scope>NUCLEOTIDE SEQUENCE [LARGE SCALE GENOMIC DNA]</scope>
    <source>
        <strain evidence="3">KIB-2018</strain>
        <tissue evidence="3">Leaf</tissue>
    </source>
</reference>
<keyword evidence="1" id="KW-0812">Transmembrane</keyword>
<evidence type="ECO:0000259" key="2">
    <source>
        <dbReference type="PROSITE" id="PS00028"/>
    </source>
</evidence>
<comment type="caution">
    <text evidence="3">The sequence shown here is derived from an EMBL/GenBank/DDBJ whole genome shotgun (WGS) entry which is preliminary data.</text>
</comment>
<dbReference type="InterPro" id="IPR013087">
    <property type="entry name" value="Znf_C2H2_type"/>
</dbReference>
<dbReference type="PANTHER" id="PTHR21385:SF5">
    <property type="entry name" value="C2H2-TYPE DOMAIN-CONTAINING PROTEIN"/>
    <property type="match status" value="1"/>
</dbReference>
<protein>
    <recommendedName>
        <fullName evidence="2">C2H2-type domain-containing protein</fullName>
    </recommendedName>
</protein>
<dbReference type="AlphaFoldDB" id="A0AAV8TJP4"/>
<keyword evidence="1" id="KW-0472">Membrane</keyword>
<evidence type="ECO:0000313" key="4">
    <source>
        <dbReference type="Proteomes" id="UP001159364"/>
    </source>
</evidence>
<proteinExistence type="predicted"/>
<dbReference type="EMBL" id="JAIWQS010000004">
    <property type="protein sequence ID" value="KAJ8767167.1"/>
    <property type="molecule type" value="Genomic_DNA"/>
</dbReference>
<feature type="domain" description="C2H2-type" evidence="2">
    <location>
        <begin position="73"/>
        <end position="94"/>
    </location>
</feature>
<evidence type="ECO:0000313" key="3">
    <source>
        <dbReference type="EMBL" id="KAJ8767167.1"/>
    </source>
</evidence>
<organism evidence="3 4">
    <name type="scientific">Erythroxylum novogranatense</name>
    <dbReference type="NCBI Taxonomy" id="1862640"/>
    <lineage>
        <taxon>Eukaryota</taxon>
        <taxon>Viridiplantae</taxon>
        <taxon>Streptophyta</taxon>
        <taxon>Embryophyta</taxon>
        <taxon>Tracheophyta</taxon>
        <taxon>Spermatophyta</taxon>
        <taxon>Magnoliopsida</taxon>
        <taxon>eudicotyledons</taxon>
        <taxon>Gunneridae</taxon>
        <taxon>Pentapetalae</taxon>
        <taxon>rosids</taxon>
        <taxon>fabids</taxon>
        <taxon>Malpighiales</taxon>
        <taxon>Erythroxylaceae</taxon>
        <taxon>Erythroxylum</taxon>
    </lineage>
</organism>
<dbReference type="PANTHER" id="PTHR21385">
    <property type="entry name" value="ZINC FINGER PROTEIN-RELATED"/>
    <property type="match status" value="1"/>
</dbReference>
<name>A0AAV8TJP4_9ROSI</name>
<feature type="transmembrane region" description="Helical" evidence="1">
    <location>
        <begin position="197"/>
        <end position="219"/>
    </location>
</feature>
<dbReference type="PROSITE" id="PS00028">
    <property type="entry name" value="ZINC_FINGER_C2H2_1"/>
    <property type="match status" value="1"/>
</dbReference>
<dbReference type="Proteomes" id="UP001159364">
    <property type="component" value="Linkage Group LG04"/>
</dbReference>
<accession>A0AAV8TJP4</accession>